<evidence type="ECO:0000313" key="9">
    <source>
        <dbReference type="Proteomes" id="UP000273516"/>
    </source>
</evidence>
<dbReference type="GO" id="GO:0007155">
    <property type="term" value="P:cell adhesion"/>
    <property type="evidence" value="ECO:0007669"/>
    <property type="project" value="InterPro"/>
</dbReference>
<organism evidence="8 9">
    <name type="scientific">Paracoccus alkanivorans</name>
    <dbReference type="NCBI Taxonomy" id="2116655"/>
    <lineage>
        <taxon>Bacteria</taxon>
        <taxon>Pseudomonadati</taxon>
        <taxon>Pseudomonadota</taxon>
        <taxon>Alphaproteobacteria</taxon>
        <taxon>Rhodobacterales</taxon>
        <taxon>Paracoccaceae</taxon>
        <taxon>Paracoccus</taxon>
    </lineage>
</organism>
<dbReference type="PANTHER" id="PTHR42953:SF1">
    <property type="entry name" value="METAL-BINDING PROTEIN HI_0362-RELATED"/>
    <property type="match status" value="1"/>
</dbReference>
<dbReference type="Proteomes" id="UP000273516">
    <property type="component" value="Unassembled WGS sequence"/>
</dbReference>
<evidence type="ECO:0000256" key="6">
    <source>
        <dbReference type="RuleBase" id="RU003512"/>
    </source>
</evidence>
<dbReference type="InterPro" id="IPR006128">
    <property type="entry name" value="Lipoprotein_PsaA-like"/>
</dbReference>
<dbReference type="EMBL" id="QOKZ01000001">
    <property type="protein sequence ID" value="RMC37210.1"/>
    <property type="molecule type" value="Genomic_DNA"/>
</dbReference>
<dbReference type="Pfam" id="PF01297">
    <property type="entry name" value="ZnuA"/>
    <property type="match status" value="1"/>
</dbReference>
<dbReference type="OrthoDB" id="9793396at2"/>
<keyword evidence="9" id="KW-1185">Reference proteome</keyword>
<dbReference type="InterPro" id="IPR047701">
    <property type="entry name" value="AztC-like"/>
</dbReference>
<keyword evidence="3 6" id="KW-0813">Transport</keyword>
<dbReference type="PRINTS" id="PR00691">
    <property type="entry name" value="ADHESINB"/>
</dbReference>
<dbReference type="Gene3D" id="3.40.50.1980">
    <property type="entry name" value="Nitrogenase molybdenum iron protein domain"/>
    <property type="match status" value="2"/>
</dbReference>
<protein>
    <submittedName>
        <fullName evidence="8">Metal ABC transporter substrate-binding protein</fullName>
    </submittedName>
</protein>
<keyword evidence="4" id="KW-0479">Metal-binding</keyword>
<feature type="signal peptide" evidence="7">
    <location>
        <begin position="1"/>
        <end position="24"/>
    </location>
</feature>
<dbReference type="GO" id="GO:0030313">
    <property type="term" value="C:cell envelope"/>
    <property type="evidence" value="ECO:0007669"/>
    <property type="project" value="UniProtKB-SubCell"/>
</dbReference>
<dbReference type="SUPFAM" id="SSF53807">
    <property type="entry name" value="Helical backbone' metal receptor"/>
    <property type="match status" value="1"/>
</dbReference>
<keyword evidence="5 7" id="KW-0732">Signal</keyword>
<comment type="subcellular location">
    <subcellularLocation>
        <location evidence="1">Cell envelope</location>
    </subcellularLocation>
</comment>
<dbReference type="PANTHER" id="PTHR42953">
    <property type="entry name" value="HIGH-AFFINITY ZINC UPTAKE SYSTEM PROTEIN ZNUA-RELATED"/>
    <property type="match status" value="1"/>
</dbReference>
<sequence>MTLRWIKHAVTFSVISLITFPASAQDDKLAVVASFSIIGDFAYQVGGDHIELDTLVGPDGDAHVYEPKPADAMALARADVVLTNGLELEGFMNRLVTASGTEADIVTLTDHVQTREEPGGGHYHFVNGEAIFHAGAHDPHAWQSVVNAKIYVEGIREAFCAADADGCEQYEANAERYLAELDTLDSEIRDSIAALPESNRTVVVGHSAFGYYEAEYGIRFLSPQGVSTESEASAADVAGLIRQMREANARGIFAENISDSRLVEQIAREAGIDVAGVLYSDALSPAGGPAPDYLTMMRHNTHAITSALASD</sequence>
<comment type="caution">
    <text evidence="8">The sequence shown here is derived from an EMBL/GenBank/DDBJ whole genome shotgun (WGS) entry which is preliminary data.</text>
</comment>
<dbReference type="InterPro" id="IPR006127">
    <property type="entry name" value="ZnuA-like"/>
</dbReference>
<evidence type="ECO:0000313" key="8">
    <source>
        <dbReference type="EMBL" id="RMC37210.1"/>
    </source>
</evidence>
<feature type="chain" id="PRO_5018040724" evidence="7">
    <location>
        <begin position="25"/>
        <end position="311"/>
    </location>
</feature>
<reference evidence="8 9" key="1">
    <citation type="submission" date="2018-07" db="EMBL/GenBank/DDBJ databases">
        <authorList>
            <person name="Zhang Y."/>
            <person name="Wang L."/>
            <person name="Ma S."/>
        </authorList>
    </citation>
    <scope>NUCLEOTIDE SEQUENCE [LARGE SCALE GENOMIC DNA]</scope>
    <source>
        <strain evidence="8 9">4-2</strain>
    </source>
</reference>
<dbReference type="NCBIfam" id="NF040870">
    <property type="entry name" value="AztC"/>
    <property type="match status" value="1"/>
</dbReference>
<comment type="similarity">
    <text evidence="2 6">Belongs to the bacterial solute-binding protein 9 family.</text>
</comment>
<dbReference type="GO" id="GO:0046872">
    <property type="term" value="F:metal ion binding"/>
    <property type="evidence" value="ECO:0007669"/>
    <property type="project" value="UniProtKB-KW"/>
</dbReference>
<proteinExistence type="inferred from homology"/>
<gene>
    <name evidence="8" type="ORF">C9E81_00110</name>
</gene>
<evidence type="ECO:0000256" key="1">
    <source>
        <dbReference type="ARBA" id="ARBA00004196"/>
    </source>
</evidence>
<evidence type="ECO:0000256" key="4">
    <source>
        <dbReference type="ARBA" id="ARBA00022723"/>
    </source>
</evidence>
<dbReference type="GO" id="GO:0030001">
    <property type="term" value="P:metal ion transport"/>
    <property type="evidence" value="ECO:0007669"/>
    <property type="project" value="InterPro"/>
</dbReference>
<dbReference type="InterPro" id="IPR050492">
    <property type="entry name" value="Bact_metal-bind_prot9"/>
</dbReference>
<dbReference type="AlphaFoldDB" id="A0A3M0MND3"/>
<name>A0A3M0MND3_9RHOB</name>
<accession>A0A3M0MND3</accession>
<evidence type="ECO:0000256" key="3">
    <source>
        <dbReference type="ARBA" id="ARBA00022448"/>
    </source>
</evidence>
<dbReference type="InterPro" id="IPR006129">
    <property type="entry name" value="AdhesinB"/>
</dbReference>
<evidence type="ECO:0000256" key="5">
    <source>
        <dbReference type="ARBA" id="ARBA00022729"/>
    </source>
</evidence>
<dbReference type="PRINTS" id="PR00690">
    <property type="entry name" value="ADHESNFAMILY"/>
</dbReference>
<dbReference type="RefSeq" id="WP_122110306.1">
    <property type="nucleotide sequence ID" value="NZ_QOKZ01000001.1"/>
</dbReference>
<evidence type="ECO:0000256" key="7">
    <source>
        <dbReference type="SAM" id="SignalP"/>
    </source>
</evidence>
<evidence type="ECO:0000256" key="2">
    <source>
        <dbReference type="ARBA" id="ARBA00011028"/>
    </source>
</evidence>